<dbReference type="Proteomes" id="UP000593561">
    <property type="component" value="Unassembled WGS sequence"/>
</dbReference>
<protein>
    <submittedName>
        <fullName evidence="1">Uncharacterized protein</fullName>
    </submittedName>
</protein>
<dbReference type="EMBL" id="JABFAC010241939">
    <property type="protein sequence ID" value="MBA0635467.1"/>
    <property type="molecule type" value="Genomic_DNA"/>
</dbReference>
<reference evidence="1 2" key="1">
    <citation type="journal article" date="2019" name="Genome Biol. Evol.">
        <title>Insights into the evolution of the New World diploid cottons (Gossypium, subgenus Houzingenia) based on genome sequencing.</title>
        <authorList>
            <person name="Grover C.E."/>
            <person name="Arick M.A. 2nd"/>
            <person name="Thrash A."/>
            <person name="Conover J.L."/>
            <person name="Sanders W.S."/>
            <person name="Peterson D.G."/>
            <person name="Frelichowski J.E."/>
            <person name="Scheffler J.A."/>
            <person name="Scheffler B.E."/>
            <person name="Wendel J.F."/>
        </authorList>
    </citation>
    <scope>NUCLEOTIDE SEQUENCE [LARGE SCALE GENOMIC DNA]</scope>
    <source>
        <strain evidence="1">27</strain>
        <tissue evidence="1">Leaf</tissue>
    </source>
</reference>
<evidence type="ECO:0000313" key="1">
    <source>
        <dbReference type="EMBL" id="MBA0635467.1"/>
    </source>
</evidence>
<gene>
    <name evidence="1" type="ORF">Godav_025560</name>
</gene>
<evidence type="ECO:0000313" key="2">
    <source>
        <dbReference type="Proteomes" id="UP000593561"/>
    </source>
</evidence>
<proteinExistence type="predicted"/>
<keyword evidence="2" id="KW-1185">Reference proteome</keyword>
<name>A0A7J8TBB4_GOSDV</name>
<dbReference type="AlphaFoldDB" id="A0A7J8TBB4"/>
<accession>A0A7J8TBB4</accession>
<organism evidence="1 2">
    <name type="scientific">Gossypium davidsonii</name>
    <name type="common">Davidson's cotton</name>
    <name type="synonym">Gossypium klotzschianum subsp. davidsonii</name>
    <dbReference type="NCBI Taxonomy" id="34287"/>
    <lineage>
        <taxon>Eukaryota</taxon>
        <taxon>Viridiplantae</taxon>
        <taxon>Streptophyta</taxon>
        <taxon>Embryophyta</taxon>
        <taxon>Tracheophyta</taxon>
        <taxon>Spermatophyta</taxon>
        <taxon>Magnoliopsida</taxon>
        <taxon>eudicotyledons</taxon>
        <taxon>Gunneridae</taxon>
        <taxon>Pentapetalae</taxon>
        <taxon>rosids</taxon>
        <taxon>malvids</taxon>
        <taxon>Malvales</taxon>
        <taxon>Malvaceae</taxon>
        <taxon>Malvoideae</taxon>
        <taxon>Gossypium</taxon>
    </lineage>
</organism>
<comment type="caution">
    <text evidence="1">The sequence shown here is derived from an EMBL/GenBank/DDBJ whole genome shotgun (WGS) entry which is preliminary data.</text>
</comment>
<sequence>MELPALITFLKKVLLLTCLLPLWVMYLGSKPYALYF</sequence>